<dbReference type="Proteomes" id="UP000620124">
    <property type="component" value="Unassembled WGS sequence"/>
</dbReference>
<dbReference type="EMBL" id="JACAZI010000039">
    <property type="protein sequence ID" value="KAF7326856.1"/>
    <property type="molecule type" value="Genomic_DNA"/>
</dbReference>
<dbReference type="SUPFAM" id="SSF56112">
    <property type="entry name" value="Protein kinase-like (PK-like)"/>
    <property type="match status" value="1"/>
</dbReference>
<feature type="domain" description="Protein kinase" evidence="1">
    <location>
        <begin position="165"/>
        <end position="441"/>
    </location>
</feature>
<dbReference type="InterPro" id="IPR011009">
    <property type="entry name" value="Kinase-like_dom_sf"/>
</dbReference>
<dbReference type="InterPro" id="IPR008266">
    <property type="entry name" value="Tyr_kinase_AS"/>
</dbReference>
<organism evidence="2 3">
    <name type="scientific">Mycena venus</name>
    <dbReference type="NCBI Taxonomy" id="2733690"/>
    <lineage>
        <taxon>Eukaryota</taxon>
        <taxon>Fungi</taxon>
        <taxon>Dikarya</taxon>
        <taxon>Basidiomycota</taxon>
        <taxon>Agaricomycotina</taxon>
        <taxon>Agaricomycetes</taxon>
        <taxon>Agaricomycetidae</taxon>
        <taxon>Agaricales</taxon>
        <taxon>Marasmiineae</taxon>
        <taxon>Mycenaceae</taxon>
        <taxon>Mycena</taxon>
    </lineage>
</organism>
<sequence>MDEDPAPTKVLIYEALISFLKGASSLRGLNSDSVEAGAKVRMLQTTVDNYMASMSSDSVVNAVVGSLECRKKLLELSSKLGLANDPKLRAALRADEKRIATISHDSLLRLEGDSAQHFLDVVQDTLDRGFILEQEHSRMALRIIRKLSESCDRLPSSLFIIGVNNRDEHPTFGGGYGDIYRAPYGGQRVALKRMRHFLRGSDLRRIRLKYCLEALVWKDLYHPHILPFLGIDRDSFPSSLCMVSPWMEHGTVMNHLQVHGHGNVDKLLYEIAQGLEYLHSYNIVHGDLRGTNILIKEDWTIDNVSFASVVSAAQQTVISADTSFLRFFTNDKSKEALRFTPMSSAPHSPIIPLLSVLADGGMRTEVKIHTETPPVLQLDDLGSRPSALDPIRNHPGSASPAVSDDVSLSSIVVSAARKAMVPTEASFIRVLLPQGRNSVYF</sequence>
<dbReference type="InterPro" id="IPR000719">
    <property type="entry name" value="Prot_kinase_dom"/>
</dbReference>
<protein>
    <submittedName>
        <fullName evidence="2">Kinase-like protein</fullName>
    </submittedName>
</protein>
<dbReference type="InterPro" id="IPR051681">
    <property type="entry name" value="Ser/Thr_Kinases-Pseudokinases"/>
</dbReference>
<name>A0A8H6U0W9_9AGAR</name>
<dbReference type="AlphaFoldDB" id="A0A8H6U0W9"/>
<dbReference type="PROSITE" id="PS00109">
    <property type="entry name" value="PROTEIN_KINASE_TYR"/>
    <property type="match status" value="1"/>
</dbReference>
<dbReference type="GO" id="GO:0004674">
    <property type="term" value="F:protein serine/threonine kinase activity"/>
    <property type="evidence" value="ECO:0007669"/>
    <property type="project" value="TreeGrafter"/>
</dbReference>
<dbReference type="PANTHER" id="PTHR44329">
    <property type="entry name" value="SERINE/THREONINE-PROTEIN KINASE TNNI3K-RELATED"/>
    <property type="match status" value="1"/>
</dbReference>
<accession>A0A8H6U0W9</accession>
<dbReference type="OrthoDB" id="4062651at2759"/>
<dbReference type="Pfam" id="PF07714">
    <property type="entry name" value="PK_Tyr_Ser-Thr"/>
    <property type="match status" value="1"/>
</dbReference>
<evidence type="ECO:0000313" key="3">
    <source>
        <dbReference type="Proteomes" id="UP000620124"/>
    </source>
</evidence>
<gene>
    <name evidence="2" type="ORF">MVEN_02579500</name>
</gene>
<evidence type="ECO:0000259" key="1">
    <source>
        <dbReference type="PROSITE" id="PS50011"/>
    </source>
</evidence>
<dbReference type="InterPro" id="IPR001245">
    <property type="entry name" value="Ser-Thr/Tyr_kinase_cat_dom"/>
</dbReference>
<comment type="caution">
    <text evidence="2">The sequence shown here is derived from an EMBL/GenBank/DDBJ whole genome shotgun (WGS) entry which is preliminary data.</text>
</comment>
<evidence type="ECO:0000313" key="2">
    <source>
        <dbReference type="EMBL" id="KAF7326856.1"/>
    </source>
</evidence>
<proteinExistence type="predicted"/>
<dbReference type="PROSITE" id="PS50011">
    <property type="entry name" value="PROTEIN_KINASE_DOM"/>
    <property type="match status" value="1"/>
</dbReference>
<keyword evidence="3" id="KW-1185">Reference proteome</keyword>
<dbReference type="GO" id="GO:0005524">
    <property type="term" value="F:ATP binding"/>
    <property type="evidence" value="ECO:0007669"/>
    <property type="project" value="InterPro"/>
</dbReference>
<reference evidence="2" key="1">
    <citation type="submission" date="2020-05" db="EMBL/GenBank/DDBJ databases">
        <title>Mycena genomes resolve the evolution of fungal bioluminescence.</title>
        <authorList>
            <person name="Tsai I.J."/>
        </authorList>
    </citation>
    <scope>NUCLEOTIDE SEQUENCE</scope>
    <source>
        <strain evidence="2">CCC161011</strain>
    </source>
</reference>
<keyword evidence="2" id="KW-0418">Kinase</keyword>
<keyword evidence="2" id="KW-0808">Transferase</keyword>
<dbReference type="Gene3D" id="1.10.510.10">
    <property type="entry name" value="Transferase(Phosphotransferase) domain 1"/>
    <property type="match status" value="1"/>
</dbReference>